<dbReference type="AlphaFoldDB" id="A0A8D3Y2L3"/>
<evidence type="ECO:0000313" key="3">
    <source>
        <dbReference type="Proteomes" id="UP000031271"/>
    </source>
</evidence>
<reference evidence="3" key="1">
    <citation type="submission" date="2014-03" db="EMBL/GenBank/DDBJ databases">
        <title>Complete genome of Pseudomonas balearica DSM 6083T, a sewage water isolate from an enrichment with 2-methylnaphthalene.</title>
        <authorList>
            <person name="Salva-Serra F."/>
            <person name="Jaen-Luchoro D."/>
            <person name="Busquets A."/>
            <person name="Pena A."/>
            <person name="Gomila M."/>
            <person name="Bosch R."/>
            <person name="Nogales B."/>
            <person name="Garcia-Valdes E."/>
            <person name="Lalucat J."/>
            <person name="Bennasar A."/>
        </authorList>
    </citation>
    <scope>NUCLEOTIDE SEQUENCE [LARGE SCALE GENOMIC DNA]</scope>
    <source>
        <strain evidence="3">DSM 6083</strain>
    </source>
</reference>
<dbReference type="RefSeq" id="WP_041106663.1">
    <property type="nucleotide sequence ID" value="NZ_CP007511.1"/>
</dbReference>
<evidence type="ECO:0000313" key="1">
    <source>
        <dbReference type="EMBL" id="AJE16098.1"/>
    </source>
</evidence>
<organism evidence="1 3">
    <name type="scientific">Stutzerimonas balearica DSM 6083</name>
    <dbReference type="NCBI Taxonomy" id="1123016"/>
    <lineage>
        <taxon>Bacteria</taxon>
        <taxon>Pseudomonadati</taxon>
        <taxon>Pseudomonadota</taxon>
        <taxon>Gammaproteobacteria</taxon>
        <taxon>Pseudomonadales</taxon>
        <taxon>Pseudomonadaceae</taxon>
        <taxon>Stutzerimonas</taxon>
    </lineage>
</organism>
<dbReference type="KEGG" id="pbm:CL52_14055"/>
<dbReference type="EMBL" id="FNHO01000002">
    <property type="protein sequence ID" value="SDM11127.1"/>
    <property type="molecule type" value="Genomic_DNA"/>
</dbReference>
<dbReference type="EMBL" id="CP007511">
    <property type="protein sequence ID" value="AJE16098.1"/>
    <property type="molecule type" value="Genomic_DNA"/>
</dbReference>
<keyword evidence="4" id="KW-1185">Reference proteome</keyword>
<evidence type="ECO:0000313" key="4">
    <source>
        <dbReference type="Proteomes" id="UP000182276"/>
    </source>
</evidence>
<dbReference type="Proteomes" id="UP000182276">
    <property type="component" value="Unassembled WGS sequence"/>
</dbReference>
<protein>
    <recommendedName>
        <fullName evidence="5">DUF1992 domain-containing protein</fullName>
    </recommendedName>
</protein>
<proteinExistence type="predicted"/>
<reference evidence="1 3" key="3">
    <citation type="journal article" name="Genome Announc.">
        <title>Complete Genome Sequence of Pseudomonas balearica DSM 6083T.</title>
        <authorList>
            <person name="Bennasar-Figueras A."/>
            <person name="Salva-Serra F."/>
            <person name="Jaen-Luchoro D."/>
            <person name="Segui C."/>
            <person name="Aliaga F."/>
            <person name="Busquets A."/>
            <person name="Gomila M."/>
            <person name="Moore E.R."/>
            <person name="Lalucat J."/>
        </authorList>
    </citation>
    <scope>NUCLEOTIDE SEQUENCE [LARGE SCALE GENOMIC DNA]</scope>
    <source>
        <strain evidence="3">DSM 6083</strain>
        <strain evidence="1">DSM6083</strain>
    </source>
</reference>
<dbReference type="Proteomes" id="UP000031271">
    <property type="component" value="Chromosome"/>
</dbReference>
<reference evidence="2 4" key="2">
    <citation type="submission" date="2016-10" db="EMBL/GenBank/DDBJ databases">
        <authorList>
            <person name="Varghese N."/>
            <person name="Submissions S."/>
        </authorList>
    </citation>
    <scope>NUCLEOTIDE SEQUENCE [LARGE SCALE GENOMIC DNA]</scope>
    <source>
        <strain evidence="2 4">DSM 6083</strain>
    </source>
</reference>
<evidence type="ECO:0008006" key="5">
    <source>
        <dbReference type="Google" id="ProtNLM"/>
    </source>
</evidence>
<sequence>MSSIDQDIERRIAQQVADWQRGVRSRGAPLEIDSAWLQTPPGLRLPFQVLKSAGIPPREVELLAERARLRERLEQCAEGVEREGLRQRLGELEQHLAFRLEALARLGKT</sequence>
<name>A0A8D3Y2L3_9GAMM</name>
<gene>
    <name evidence="1" type="ORF">CL52_14055</name>
    <name evidence="2" type="ORF">SAMN05660875_102290</name>
</gene>
<dbReference type="GeneID" id="77261024"/>
<accession>A0A8D3Y2L3</accession>
<evidence type="ECO:0000313" key="2">
    <source>
        <dbReference type="EMBL" id="SDM11127.1"/>
    </source>
</evidence>